<gene>
    <name evidence="3" type="ORF">DFH08DRAFT_1090314</name>
</gene>
<keyword evidence="2" id="KW-0812">Transmembrane</keyword>
<dbReference type="PANTHER" id="PTHR40465:SF1">
    <property type="entry name" value="DUF6534 DOMAIN-CONTAINING PROTEIN"/>
    <property type="match status" value="1"/>
</dbReference>
<evidence type="ECO:0000256" key="1">
    <source>
        <dbReference type="SAM" id="MobiDB-lite"/>
    </source>
</evidence>
<evidence type="ECO:0000256" key="2">
    <source>
        <dbReference type="SAM" id="Phobius"/>
    </source>
</evidence>
<dbReference type="Proteomes" id="UP001218218">
    <property type="component" value="Unassembled WGS sequence"/>
</dbReference>
<dbReference type="PANTHER" id="PTHR40465">
    <property type="entry name" value="CHROMOSOME 1, WHOLE GENOME SHOTGUN SEQUENCE"/>
    <property type="match status" value="1"/>
</dbReference>
<feature type="region of interest" description="Disordered" evidence="1">
    <location>
        <begin position="208"/>
        <end position="228"/>
    </location>
</feature>
<organism evidence="3 4">
    <name type="scientific">Mycena albidolilacea</name>
    <dbReference type="NCBI Taxonomy" id="1033008"/>
    <lineage>
        <taxon>Eukaryota</taxon>
        <taxon>Fungi</taxon>
        <taxon>Dikarya</taxon>
        <taxon>Basidiomycota</taxon>
        <taxon>Agaricomycotina</taxon>
        <taxon>Agaricomycetes</taxon>
        <taxon>Agaricomycetidae</taxon>
        <taxon>Agaricales</taxon>
        <taxon>Marasmiineae</taxon>
        <taxon>Mycenaceae</taxon>
        <taxon>Mycena</taxon>
    </lineage>
</organism>
<evidence type="ECO:0000313" key="4">
    <source>
        <dbReference type="Proteomes" id="UP001218218"/>
    </source>
</evidence>
<name>A0AAD6YXD3_9AGAR</name>
<protein>
    <submittedName>
        <fullName evidence="3">Uncharacterized protein</fullName>
    </submittedName>
</protein>
<feature type="transmembrane region" description="Helical" evidence="2">
    <location>
        <begin position="20"/>
        <end position="44"/>
    </location>
</feature>
<accession>A0AAD6YXD3</accession>
<evidence type="ECO:0000313" key="3">
    <source>
        <dbReference type="EMBL" id="KAJ7301150.1"/>
    </source>
</evidence>
<feature type="transmembrane region" description="Helical" evidence="2">
    <location>
        <begin position="164"/>
        <end position="185"/>
    </location>
</feature>
<feature type="transmembrane region" description="Helical" evidence="2">
    <location>
        <begin position="64"/>
        <end position="82"/>
    </location>
</feature>
<comment type="caution">
    <text evidence="3">The sequence shown here is derived from an EMBL/GenBank/DDBJ whole genome shotgun (WGS) entry which is preliminary data.</text>
</comment>
<feature type="compositionally biased region" description="Polar residues" evidence="1">
    <location>
        <begin position="209"/>
        <end position="227"/>
    </location>
</feature>
<reference evidence="3" key="1">
    <citation type="submission" date="2023-03" db="EMBL/GenBank/DDBJ databases">
        <title>Massive genome expansion in bonnet fungi (Mycena s.s.) driven by repeated elements and novel gene families across ecological guilds.</title>
        <authorList>
            <consortium name="Lawrence Berkeley National Laboratory"/>
            <person name="Harder C.B."/>
            <person name="Miyauchi S."/>
            <person name="Viragh M."/>
            <person name="Kuo A."/>
            <person name="Thoen E."/>
            <person name="Andreopoulos B."/>
            <person name="Lu D."/>
            <person name="Skrede I."/>
            <person name="Drula E."/>
            <person name="Henrissat B."/>
            <person name="Morin E."/>
            <person name="Kohler A."/>
            <person name="Barry K."/>
            <person name="LaButti K."/>
            <person name="Morin E."/>
            <person name="Salamov A."/>
            <person name="Lipzen A."/>
            <person name="Mereny Z."/>
            <person name="Hegedus B."/>
            <person name="Baldrian P."/>
            <person name="Stursova M."/>
            <person name="Weitz H."/>
            <person name="Taylor A."/>
            <person name="Grigoriev I.V."/>
            <person name="Nagy L.G."/>
            <person name="Martin F."/>
            <person name="Kauserud H."/>
        </authorList>
    </citation>
    <scope>NUCLEOTIDE SEQUENCE</scope>
    <source>
        <strain evidence="3">CBHHK002</strain>
    </source>
</reference>
<dbReference type="EMBL" id="JARIHO010000142">
    <property type="protein sequence ID" value="KAJ7301150.1"/>
    <property type="molecule type" value="Genomic_DNA"/>
</dbReference>
<feature type="transmembrane region" description="Helical" evidence="2">
    <location>
        <begin position="94"/>
        <end position="118"/>
    </location>
</feature>
<keyword evidence="4" id="KW-1185">Reference proteome</keyword>
<keyword evidence="2" id="KW-0472">Membrane</keyword>
<dbReference type="AlphaFoldDB" id="A0AAD6YXD3"/>
<proteinExistence type="predicted"/>
<sequence>MGLIQAYLYFHWYPKDHWGIKATVVCVLISETMQITLYFAALYLHLIDGFGNFAGLGVIFWEDVAQVPCGYLSAFLVQMYFGHCIYILNPKRKLVSLVIVFLGLTSLGNNALPVLHAISNSATTMVSYRHKYGIQYRTIATVRTSLTRLDSGNDRHFLVQPGTFYFFLGLVLSGKLYMNSMLATLNTRRHLRRRGTNSQGVFSLDAISGETSQNRAQRPNHASSHNTGIIVLKQSTTTTDDSKTFNAV</sequence>
<keyword evidence="2" id="KW-1133">Transmembrane helix</keyword>